<dbReference type="PROSITE" id="PS50850">
    <property type="entry name" value="MFS"/>
    <property type="match status" value="1"/>
</dbReference>
<organism evidence="8 9">
    <name type="scientific">Acropora cervicornis</name>
    <name type="common">Staghorn coral</name>
    <dbReference type="NCBI Taxonomy" id="6130"/>
    <lineage>
        <taxon>Eukaryota</taxon>
        <taxon>Metazoa</taxon>
        <taxon>Cnidaria</taxon>
        <taxon>Anthozoa</taxon>
        <taxon>Hexacorallia</taxon>
        <taxon>Scleractinia</taxon>
        <taxon>Astrocoeniina</taxon>
        <taxon>Acroporidae</taxon>
        <taxon>Acropora</taxon>
    </lineage>
</organism>
<proteinExistence type="predicted"/>
<evidence type="ECO:0000256" key="2">
    <source>
        <dbReference type="ARBA" id="ARBA00022692"/>
    </source>
</evidence>
<feature type="region of interest" description="Disordered" evidence="5">
    <location>
        <begin position="527"/>
        <end position="549"/>
    </location>
</feature>
<dbReference type="Gene3D" id="1.20.1250.20">
    <property type="entry name" value="MFS general substrate transporter like domains"/>
    <property type="match status" value="1"/>
</dbReference>
<keyword evidence="9" id="KW-1185">Reference proteome</keyword>
<reference evidence="8" key="2">
    <citation type="journal article" date="2023" name="Science">
        <title>Genomic signatures of disease resistance in endangered staghorn corals.</title>
        <authorList>
            <person name="Vollmer S.V."/>
            <person name="Selwyn J.D."/>
            <person name="Despard B.A."/>
            <person name="Roesel C.L."/>
        </authorList>
    </citation>
    <scope>NUCLEOTIDE SEQUENCE</scope>
    <source>
        <strain evidence="8">K2</strain>
    </source>
</reference>
<evidence type="ECO:0000313" key="8">
    <source>
        <dbReference type="EMBL" id="KAK2559656.1"/>
    </source>
</evidence>
<feature type="transmembrane region" description="Helical" evidence="6">
    <location>
        <begin position="446"/>
        <end position="469"/>
    </location>
</feature>
<feature type="transmembrane region" description="Helical" evidence="6">
    <location>
        <begin position="154"/>
        <end position="175"/>
    </location>
</feature>
<dbReference type="GO" id="GO:0016020">
    <property type="term" value="C:membrane"/>
    <property type="evidence" value="ECO:0007669"/>
    <property type="project" value="UniProtKB-SubCell"/>
</dbReference>
<dbReference type="EMBL" id="JARQWQ010000039">
    <property type="protein sequence ID" value="KAK2559656.1"/>
    <property type="molecule type" value="Genomic_DNA"/>
</dbReference>
<name>A0AAD9QEV6_ACRCE</name>
<accession>A0AAD9QEV6</accession>
<sequence>MQSKVVSSTQHFDDILRYVGEFGWWQKFLYFSSCFVIIVSSALQMVSLVFATGTPKFQCVTPNVTCDENKCCEECKNYSFDGSFTSTVTEWSLICDKAHIAAIVQAFFVAGMMVGSLLFGVVSDYFGRRFCLFLCSALASGFSLASSFVDCLSFFTFLRFCSGAAITGLFVGHYVYILELVGTSYRTLAGKVQDVFWVLGACLMIMIAYFVRDWRHVLLIASFPAALFYLLWRVFPESLRWLVVQGRLDDAHVILMKYADKSSVEVDSDTLSSMLQNCEASETKLKTWSKRSPLELVRTPRMRKRTLILCYNWLVLNMIFYGIMLYVPNLAGDLYLNLLLMFLTDLPHTPMSCFGRRVPHCIFMLISGLSCLLVLTVPNDMKGAITVLAIIGRFFGSASFSNIYLYSSELYPTTVRNIALGVCSTFSRLGGIAAPFIVALGQQPGVSLTLPLVIIGIMTLVAGVMSLWLPETLLSNMSETVKDVEKSRENYGVIWMGKPRPCPFFASCFGWKESGAQNRYACALQDLPEEASEDPKKTPPLHTTEDGPN</sequence>
<feature type="transmembrane region" description="Helical" evidence="6">
    <location>
        <begin position="361"/>
        <end position="378"/>
    </location>
</feature>
<comment type="subcellular location">
    <subcellularLocation>
        <location evidence="1">Membrane</location>
        <topology evidence="1">Multi-pass membrane protein</topology>
    </subcellularLocation>
</comment>
<evidence type="ECO:0000256" key="1">
    <source>
        <dbReference type="ARBA" id="ARBA00004141"/>
    </source>
</evidence>
<dbReference type="AlphaFoldDB" id="A0AAD9QEV6"/>
<dbReference type="SUPFAM" id="SSF103473">
    <property type="entry name" value="MFS general substrate transporter"/>
    <property type="match status" value="1"/>
</dbReference>
<dbReference type="InterPro" id="IPR020846">
    <property type="entry name" value="MFS_dom"/>
</dbReference>
<feature type="transmembrane region" description="Helical" evidence="6">
    <location>
        <begin position="28"/>
        <end position="51"/>
    </location>
</feature>
<feature type="transmembrane region" description="Helical" evidence="6">
    <location>
        <begin position="384"/>
        <end position="406"/>
    </location>
</feature>
<keyword evidence="2 6" id="KW-0812">Transmembrane</keyword>
<gene>
    <name evidence="8" type="ORF">P5673_017740</name>
</gene>
<feature type="transmembrane region" description="Helical" evidence="6">
    <location>
        <begin position="195"/>
        <end position="211"/>
    </location>
</feature>
<evidence type="ECO:0000256" key="4">
    <source>
        <dbReference type="ARBA" id="ARBA00023136"/>
    </source>
</evidence>
<keyword evidence="4 6" id="KW-0472">Membrane</keyword>
<dbReference type="PANTHER" id="PTHR24064">
    <property type="entry name" value="SOLUTE CARRIER FAMILY 22 MEMBER"/>
    <property type="match status" value="1"/>
</dbReference>
<dbReference type="InterPro" id="IPR036259">
    <property type="entry name" value="MFS_trans_sf"/>
</dbReference>
<evidence type="ECO:0000256" key="6">
    <source>
        <dbReference type="SAM" id="Phobius"/>
    </source>
</evidence>
<feature type="domain" description="Major facilitator superfamily (MFS) profile" evidence="7">
    <location>
        <begin position="33"/>
        <end position="474"/>
    </location>
</feature>
<feature type="transmembrane region" description="Helical" evidence="6">
    <location>
        <begin position="418"/>
        <end position="440"/>
    </location>
</feature>
<dbReference type="InterPro" id="IPR005828">
    <property type="entry name" value="MFS_sugar_transport-like"/>
</dbReference>
<dbReference type="Proteomes" id="UP001249851">
    <property type="component" value="Unassembled WGS sequence"/>
</dbReference>
<evidence type="ECO:0000313" key="9">
    <source>
        <dbReference type="Proteomes" id="UP001249851"/>
    </source>
</evidence>
<keyword evidence="3 6" id="KW-1133">Transmembrane helix</keyword>
<reference evidence="8" key="1">
    <citation type="journal article" date="2023" name="G3 (Bethesda)">
        <title>Whole genome assembly and annotation of the endangered Caribbean coral Acropora cervicornis.</title>
        <authorList>
            <person name="Selwyn J.D."/>
            <person name="Vollmer S.V."/>
        </authorList>
    </citation>
    <scope>NUCLEOTIDE SEQUENCE</scope>
    <source>
        <strain evidence="8">K2</strain>
    </source>
</reference>
<feature type="transmembrane region" description="Helical" evidence="6">
    <location>
        <begin position="217"/>
        <end position="235"/>
    </location>
</feature>
<comment type="caution">
    <text evidence="8">The sequence shown here is derived from an EMBL/GenBank/DDBJ whole genome shotgun (WGS) entry which is preliminary data.</text>
</comment>
<feature type="transmembrane region" description="Helical" evidence="6">
    <location>
        <begin position="100"/>
        <end position="123"/>
    </location>
</feature>
<protein>
    <submittedName>
        <fullName evidence="8">Organic cation transporter protein</fullName>
    </submittedName>
</protein>
<evidence type="ECO:0000256" key="5">
    <source>
        <dbReference type="SAM" id="MobiDB-lite"/>
    </source>
</evidence>
<feature type="transmembrane region" description="Helical" evidence="6">
    <location>
        <begin position="308"/>
        <end position="328"/>
    </location>
</feature>
<dbReference type="CDD" id="cd17317">
    <property type="entry name" value="MFS_SLC22"/>
    <property type="match status" value="1"/>
</dbReference>
<dbReference type="GO" id="GO:0022857">
    <property type="term" value="F:transmembrane transporter activity"/>
    <property type="evidence" value="ECO:0007669"/>
    <property type="project" value="InterPro"/>
</dbReference>
<feature type="transmembrane region" description="Helical" evidence="6">
    <location>
        <begin position="130"/>
        <end position="148"/>
    </location>
</feature>
<evidence type="ECO:0000256" key="3">
    <source>
        <dbReference type="ARBA" id="ARBA00022989"/>
    </source>
</evidence>
<dbReference type="Pfam" id="PF00083">
    <property type="entry name" value="Sugar_tr"/>
    <property type="match status" value="1"/>
</dbReference>
<evidence type="ECO:0000259" key="7">
    <source>
        <dbReference type="PROSITE" id="PS50850"/>
    </source>
</evidence>